<accession>A0A1H9CP57</accession>
<gene>
    <name evidence="1" type="ORF">SAMN05421824_0964</name>
</gene>
<organism evidence="1 2">
    <name type="scientific">Hyunsoonleella jejuensis</name>
    <dbReference type="NCBI Taxonomy" id="419940"/>
    <lineage>
        <taxon>Bacteria</taxon>
        <taxon>Pseudomonadati</taxon>
        <taxon>Bacteroidota</taxon>
        <taxon>Flavobacteriia</taxon>
        <taxon>Flavobacteriales</taxon>
        <taxon>Flavobacteriaceae</taxon>
    </lineage>
</organism>
<dbReference type="STRING" id="419940.SAMN05421824_0964"/>
<dbReference type="Proteomes" id="UP000198999">
    <property type="component" value="Unassembled WGS sequence"/>
</dbReference>
<dbReference type="EMBL" id="FOFN01000001">
    <property type="protein sequence ID" value="SEQ02861.1"/>
    <property type="molecule type" value="Genomic_DNA"/>
</dbReference>
<dbReference type="RefSeq" id="WP_092576190.1">
    <property type="nucleotide sequence ID" value="NZ_FOFN01000001.1"/>
</dbReference>
<keyword evidence="2" id="KW-1185">Reference proteome</keyword>
<protein>
    <submittedName>
        <fullName evidence="1">Uncharacterized protein</fullName>
    </submittedName>
</protein>
<reference evidence="1 2" key="1">
    <citation type="submission" date="2016-10" db="EMBL/GenBank/DDBJ databases">
        <authorList>
            <person name="de Groot N.N."/>
        </authorList>
    </citation>
    <scope>NUCLEOTIDE SEQUENCE [LARGE SCALE GENOMIC DNA]</scope>
    <source>
        <strain evidence="1 2">DSM 21035</strain>
    </source>
</reference>
<proteinExistence type="predicted"/>
<sequence>MTSFLLTINHQASRNILFEFNDVKPQITIEEWYGQFIRPEHNLPSKYLFLIILSNKFRFQNTALHARIT</sequence>
<name>A0A1H9CP57_9FLAO</name>
<dbReference type="AlphaFoldDB" id="A0A1H9CP57"/>
<evidence type="ECO:0000313" key="1">
    <source>
        <dbReference type="EMBL" id="SEQ02861.1"/>
    </source>
</evidence>
<evidence type="ECO:0000313" key="2">
    <source>
        <dbReference type="Proteomes" id="UP000198999"/>
    </source>
</evidence>